<dbReference type="RefSeq" id="WP_204467894.1">
    <property type="nucleotide sequence ID" value="NZ_JAFBCV010000013.1"/>
</dbReference>
<reference evidence="14" key="1">
    <citation type="submission" date="2021-01" db="EMBL/GenBank/DDBJ databases">
        <title>Genomic Encyclopedia of Type Strains, Phase IV (KMG-IV): sequencing the most valuable type-strain genomes for metagenomic binning, comparative biology and taxonomic classification.</title>
        <authorList>
            <person name="Goeker M."/>
        </authorList>
    </citation>
    <scope>NUCLEOTIDE SEQUENCE</scope>
    <source>
        <strain evidence="14">DSM 21943</strain>
    </source>
</reference>
<evidence type="ECO:0000256" key="1">
    <source>
        <dbReference type="ARBA" id="ARBA00009922"/>
    </source>
</evidence>
<evidence type="ECO:0000256" key="3">
    <source>
        <dbReference type="ARBA" id="ARBA00022801"/>
    </source>
</evidence>
<evidence type="ECO:0000256" key="9">
    <source>
        <dbReference type="ARBA" id="ARBA00034808"/>
    </source>
</evidence>
<keyword evidence="6" id="KW-0238">DNA-binding</keyword>
<dbReference type="InterPro" id="IPR000212">
    <property type="entry name" value="DNA_helicase_UvrD/REP"/>
</dbReference>
<dbReference type="InterPro" id="IPR014016">
    <property type="entry name" value="UvrD-like_ATP-bd"/>
</dbReference>
<keyword evidence="15" id="KW-1185">Reference proteome</keyword>
<dbReference type="PANTHER" id="PTHR11070:SF2">
    <property type="entry name" value="ATP-DEPENDENT DNA HELICASE SRS2"/>
    <property type="match status" value="1"/>
</dbReference>
<evidence type="ECO:0000313" key="15">
    <source>
        <dbReference type="Proteomes" id="UP001179280"/>
    </source>
</evidence>
<evidence type="ECO:0000256" key="4">
    <source>
        <dbReference type="ARBA" id="ARBA00022806"/>
    </source>
</evidence>
<organism evidence="14 15">
    <name type="scientific">Shouchella xiaoxiensis</name>
    <dbReference type="NCBI Taxonomy" id="766895"/>
    <lineage>
        <taxon>Bacteria</taxon>
        <taxon>Bacillati</taxon>
        <taxon>Bacillota</taxon>
        <taxon>Bacilli</taxon>
        <taxon>Bacillales</taxon>
        <taxon>Bacillaceae</taxon>
        <taxon>Shouchella</taxon>
    </lineage>
</organism>
<feature type="domain" description="UvrD-like helicase C-terminal" evidence="13">
    <location>
        <begin position="413"/>
        <end position="677"/>
    </location>
</feature>
<keyword evidence="4 11" id="KW-0347">Helicase</keyword>
<dbReference type="Proteomes" id="UP001179280">
    <property type="component" value="Unassembled WGS sequence"/>
</dbReference>
<keyword evidence="2 11" id="KW-0547">Nucleotide-binding</keyword>
<feature type="binding site" evidence="11">
    <location>
        <begin position="157"/>
        <end position="164"/>
    </location>
    <ligand>
        <name>ATP</name>
        <dbReference type="ChEBI" id="CHEBI:30616"/>
    </ligand>
</feature>
<comment type="similarity">
    <text evidence="1">Belongs to the helicase family. UvrD subfamily.</text>
</comment>
<dbReference type="Gene3D" id="1.10.486.10">
    <property type="entry name" value="PCRA, domain 4"/>
    <property type="match status" value="1"/>
</dbReference>
<evidence type="ECO:0000256" key="7">
    <source>
        <dbReference type="ARBA" id="ARBA00023235"/>
    </source>
</evidence>
<dbReference type="SUPFAM" id="SSF52540">
    <property type="entry name" value="P-loop containing nucleoside triphosphate hydrolases"/>
    <property type="match status" value="1"/>
</dbReference>
<dbReference type="CDD" id="cd18807">
    <property type="entry name" value="SF1_C_UvrD"/>
    <property type="match status" value="1"/>
</dbReference>
<name>A0ABS2SZZ3_9BACI</name>
<evidence type="ECO:0000313" key="14">
    <source>
        <dbReference type="EMBL" id="MBM7840345.1"/>
    </source>
</evidence>
<feature type="domain" description="UvrD-like helicase ATP-binding" evidence="12">
    <location>
        <begin position="136"/>
        <end position="412"/>
    </location>
</feature>
<dbReference type="EC" id="5.6.2.4" evidence="9"/>
<dbReference type="InterPro" id="IPR027417">
    <property type="entry name" value="P-loop_NTPase"/>
</dbReference>
<evidence type="ECO:0000256" key="10">
    <source>
        <dbReference type="ARBA" id="ARBA00048988"/>
    </source>
</evidence>
<evidence type="ECO:0000259" key="13">
    <source>
        <dbReference type="PROSITE" id="PS51217"/>
    </source>
</evidence>
<evidence type="ECO:0000256" key="8">
    <source>
        <dbReference type="ARBA" id="ARBA00034617"/>
    </source>
</evidence>
<comment type="catalytic activity">
    <reaction evidence="8">
        <text>Couples ATP hydrolysis with the unwinding of duplex DNA by translocating in the 3'-5' direction.</text>
        <dbReference type="EC" id="5.6.2.4"/>
    </reaction>
</comment>
<dbReference type="EMBL" id="JAFBCV010000013">
    <property type="protein sequence ID" value="MBM7840345.1"/>
    <property type="molecule type" value="Genomic_DNA"/>
</dbReference>
<protein>
    <recommendedName>
        <fullName evidence="9">DNA 3'-5' helicase</fullName>
        <ecNumber evidence="9">5.6.2.4</ecNumber>
    </recommendedName>
</protein>
<dbReference type="Pfam" id="PF00580">
    <property type="entry name" value="UvrD-helicase"/>
    <property type="match status" value="1"/>
</dbReference>
<evidence type="ECO:0000256" key="6">
    <source>
        <dbReference type="ARBA" id="ARBA00023125"/>
    </source>
</evidence>
<dbReference type="PANTHER" id="PTHR11070">
    <property type="entry name" value="UVRD / RECB / PCRA DNA HELICASE FAMILY MEMBER"/>
    <property type="match status" value="1"/>
</dbReference>
<dbReference type="Gene3D" id="3.40.50.300">
    <property type="entry name" value="P-loop containing nucleotide triphosphate hydrolases"/>
    <property type="match status" value="2"/>
</dbReference>
<evidence type="ECO:0000259" key="12">
    <source>
        <dbReference type="PROSITE" id="PS51198"/>
    </source>
</evidence>
<keyword evidence="3 11" id="KW-0378">Hydrolase</keyword>
<dbReference type="Pfam" id="PF13361">
    <property type="entry name" value="UvrD_C"/>
    <property type="match status" value="1"/>
</dbReference>
<keyword evidence="5 11" id="KW-0067">ATP-binding</keyword>
<evidence type="ECO:0000256" key="2">
    <source>
        <dbReference type="ARBA" id="ARBA00022741"/>
    </source>
</evidence>
<accession>A0ABS2SZZ3</accession>
<comment type="catalytic activity">
    <reaction evidence="10">
        <text>ATP + H2O = ADP + phosphate + H(+)</text>
        <dbReference type="Rhea" id="RHEA:13065"/>
        <dbReference type="ChEBI" id="CHEBI:15377"/>
        <dbReference type="ChEBI" id="CHEBI:15378"/>
        <dbReference type="ChEBI" id="CHEBI:30616"/>
        <dbReference type="ChEBI" id="CHEBI:43474"/>
        <dbReference type="ChEBI" id="CHEBI:456216"/>
        <dbReference type="EC" id="5.6.2.4"/>
    </reaction>
</comment>
<dbReference type="InterPro" id="IPR014017">
    <property type="entry name" value="DNA_helicase_UvrD-like_C"/>
</dbReference>
<sequence>MKTALYLKQPVYLPTFDREQWHKLYLASRRGSVTCLHCGDPLKMTFSIYEEPSFHHTVTSSFDCEQQVKAYEQSQKKTEDRKTVHGFILPRRTEINQVENQWKSPDPVSSIPTFVPSNNKKASYSPYRQQLLDANLSFDHNQWEAVTHTQGPLLLLAGAGSGKTRVLTARAAYMLTEVHIPVNQMALVTFTAKAAKEMRERMRLYPGVTTKVAHQLLVRTFHSLFIQMLQHANPQKWDMSHLLKWPQSLLKEVGTELGLDESTFAYDQALTQISWWKNHMLLPSSISPKTPFEEKCLGLYKRFEDRKEALTLFDFDDVLVGCLNLLQESRHLLERYQQRFTYLSIDEFQDINKIQFEIIKLLAQPHQHLCVVGDDDQSIYGFRGSNPEYIQLFTTIYPAAKTIHLSANYRSTHPIVASAERVIEKNLDRLDKQLLAQEDSKDKPLFFYPLNEEEEATMVIEDIYQKLNQGCLLSEIAILYRTNVSVRALLERLLDSNIPFSIDQKPDCFYERPLIRRALSFFRISLNEDSNIVIQDLLQALFIRQDKQIELKQIQQQRGCTLLDSFSFLSDLLPFQQKKLRELPMQCRKLTQLKPYEALTFIENELGFKDTMRKQGQEGNKMEKGSDDFKQLKVIAKQFETIEAFLNHADHVIAKHSSSLETSPDGIQLMTVHRSKGLEFNYVYILGCVDRSIPHEYALDALREGDEKPLQEERRLMYVAITRAIKNVFLSVPTHYRDNRSFPSRFLRPLLKSSSSS</sequence>
<dbReference type="PROSITE" id="PS51198">
    <property type="entry name" value="UVRD_HELICASE_ATP_BIND"/>
    <property type="match status" value="1"/>
</dbReference>
<dbReference type="PROSITE" id="PS51217">
    <property type="entry name" value="UVRD_HELICASE_CTER"/>
    <property type="match status" value="1"/>
</dbReference>
<keyword evidence="7" id="KW-0413">Isomerase</keyword>
<evidence type="ECO:0000256" key="5">
    <source>
        <dbReference type="ARBA" id="ARBA00022840"/>
    </source>
</evidence>
<dbReference type="Gene3D" id="1.10.10.160">
    <property type="match status" value="1"/>
</dbReference>
<proteinExistence type="inferred from homology"/>
<dbReference type="InterPro" id="IPR013986">
    <property type="entry name" value="DExx_box_DNA_helicase_dom_sf"/>
</dbReference>
<dbReference type="GO" id="GO:0003678">
    <property type="term" value="F:DNA helicase activity"/>
    <property type="evidence" value="ECO:0007669"/>
    <property type="project" value="UniProtKB-EC"/>
</dbReference>
<dbReference type="GO" id="GO:0016787">
    <property type="term" value="F:hydrolase activity"/>
    <property type="evidence" value="ECO:0007669"/>
    <property type="project" value="UniProtKB-KW"/>
</dbReference>
<comment type="caution">
    <text evidence="14">The sequence shown here is derived from an EMBL/GenBank/DDBJ whole genome shotgun (WGS) entry which is preliminary data.</text>
</comment>
<evidence type="ECO:0000256" key="11">
    <source>
        <dbReference type="PROSITE-ProRule" id="PRU00560"/>
    </source>
</evidence>
<gene>
    <name evidence="14" type="ORF">JOC54_003626</name>
</gene>
<dbReference type="CDD" id="cd17932">
    <property type="entry name" value="DEXQc_UvrD"/>
    <property type="match status" value="1"/>
</dbReference>